<reference evidence="3 4" key="1">
    <citation type="submission" date="2020-07" db="EMBL/GenBank/DDBJ databases">
        <title>Telomere length de novo assembly of all 7 chromosomes of the fungus, Metarhizium brunneum, using a novel assembly pipeline.</title>
        <authorList>
            <person name="Saud z."/>
            <person name="Kortsinoglou A."/>
            <person name="Kouvelis V.N."/>
            <person name="Butt T.M."/>
        </authorList>
    </citation>
    <scope>NUCLEOTIDE SEQUENCE [LARGE SCALE GENOMIC DNA]</scope>
    <source>
        <strain evidence="3 4">4556</strain>
    </source>
</reference>
<dbReference type="RefSeq" id="XP_014539545.1">
    <property type="nucleotide sequence ID" value="XM_014684059.1"/>
</dbReference>
<dbReference type="EMBL" id="CP058935">
    <property type="protein sequence ID" value="QLI71066.1"/>
    <property type="molecule type" value="Genomic_DNA"/>
</dbReference>
<dbReference type="GeneID" id="26247628"/>
<protein>
    <submittedName>
        <fullName evidence="3">Uncharacterized protein</fullName>
    </submittedName>
</protein>
<feature type="region of interest" description="Disordered" evidence="1">
    <location>
        <begin position="30"/>
        <end position="84"/>
    </location>
</feature>
<feature type="chain" id="PRO_5028990653" evidence="2">
    <location>
        <begin position="20"/>
        <end position="84"/>
    </location>
</feature>
<feature type="signal peptide" evidence="2">
    <location>
        <begin position="1"/>
        <end position="19"/>
    </location>
</feature>
<dbReference type="AlphaFoldDB" id="A0A7D5Z7W3"/>
<proteinExistence type="predicted"/>
<evidence type="ECO:0000313" key="3">
    <source>
        <dbReference type="EMBL" id="QLI71066.1"/>
    </source>
</evidence>
<accession>A0A7D5Z7W3</accession>
<name>A0A7D5Z7W3_9HYPO</name>
<gene>
    <name evidence="3" type="ORF">G6M90_00g066790</name>
</gene>
<sequence length="84" mass="8994">MVRISFFISLALAAQGIAAAPAGTSVRNQTELGGYPAETSSSVPDRITGFPGGKPAPAVPERTKQEEEEFQNGLDKEFKENKQK</sequence>
<keyword evidence="2" id="KW-0732">Signal</keyword>
<dbReference type="Proteomes" id="UP000510686">
    <property type="component" value="Chromosome 4"/>
</dbReference>
<keyword evidence="4" id="KW-1185">Reference proteome</keyword>
<organism evidence="3 4">
    <name type="scientific">Metarhizium brunneum</name>
    <dbReference type="NCBI Taxonomy" id="500148"/>
    <lineage>
        <taxon>Eukaryota</taxon>
        <taxon>Fungi</taxon>
        <taxon>Dikarya</taxon>
        <taxon>Ascomycota</taxon>
        <taxon>Pezizomycotina</taxon>
        <taxon>Sordariomycetes</taxon>
        <taxon>Hypocreomycetidae</taxon>
        <taxon>Hypocreales</taxon>
        <taxon>Clavicipitaceae</taxon>
        <taxon>Metarhizium</taxon>
    </lineage>
</organism>
<dbReference type="KEGG" id="mbrn:26247628"/>
<feature type="compositionally biased region" description="Basic and acidic residues" evidence="1">
    <location>
        <begin position="74"/>
        <end position="84"/>
    </location>
</feature>
<evidence type="ECO:0000256" key="1">
    <source>
        <dbReference type="SAM" id="MobiDB-lite"/>
    </source>
</evidence>
<evidence type="ECO:0000313" key="4">
    <source>
        <dbReference type="Proteomes" id="UP000510686"/>
    </source>
</evidence>
<evidence type="ECO:0000256" key="2">
    <source>
        <dbReference type="SAM" id="SignalP"/>
    </source>
</evidence>